<dbReference type="AlphaFoldDB" id="A0A0D0CNJ5"/>
<keyword evidence="2" id="KW-1185">Reference proteome</keyword>
<dbReference type="HOGENOM" id="CLU_1004939_0_0_1"/>
<protein>
    <submittedName>
        <fullName evidence="1">Uncharacterized protein</fullName>
    </submittedName>
</protein>
<accession>A0A0D0CNJ5</accession>
<sequence>MTSSDLWLQTNIGFDEGVSTATLLSDELQKDLQTKFLWHFVLIYLTVHGTTYEEEFIRLAVVIYAAHWLEDTTYGIKPLCQRTCLSKRLVPPEEVDTSGWDLDSMPELYDGVDRERSIERNKLIRATLYTFYRAQYSDSETRQMWAVLTKSVHNFLIKAVMQASSNIKSYVSEPLSDSRLSDPGLTFLNDDRSVFTYTFADPNAAEQVGEEVSEFHQPSQPPITVGDMLSSLFAGNYIHFLRFYKNGRRRFLGFYMKLFITKAWKMWSMLKDVSVER</sequence>
<evidence type="ECO:0000313" key="1">
    <source>
        <dbReference type="EMBL" id="KIK56848.1"/>
    </source>
</evidence>
<dbReference type="Proteomes" id="UP000053593">
    <property type="component" value="Unassembled WGS sequence"/>
</dbReference>
<reference evidence="1 2" key="1">
    <citation type="submission" date="2014-04" db="EMBL/GenBank/DDBJ databases">
        <title>Evolutionary Origins and Diversification of the Mycorrhizal Mutualists.</title>
        <authorList>
            <consortium name="DOE Joint Genome Institute"/>
            <consortium name="Mycorrhizal Genomics Consortium"/>
            <person name="Kohler A."/>
            <person name="Kuo A."/>
            <person name="Nagy L.G."/>
            <person name="Floudas D."/>
            <person name="Copeland A."/>
            <person name="Barry K.W."/>
            <person name="Cichocki N."/>
            <person name="Veneault-Fourrey C."/>
            <person name="LaButti K."/>
            <person name="Lindquist E.A."/>
            <person name="Lipzen A."/>
            <person name="Lundell T."/>
            <person name="Morin E."/>
            <person name="Murat C."/>
            <person name="Riley R."/>
            <person name="Ohm R."/>
            <person name="Sun H."/>
            <person name="Tunlid A."/>
            <person name="Henrissat B."/>
            <person name="Grigoriev I.V."/>
            <person name="Hibbett D.S."/>
            <person name="Martin F."/>
        </authorList>
    </citation>
    <scope>NUCLEOTIDE SEQUENCE [LARGE SCALE GENOMIC DNA]</scope>
    <source>
        <strain evidence="1 2">FD-317 M1</strain>
    </source>
</reference>
<dbReference type="OrthoDB" id="10295776at2759"/>
<name>A0A0D0CNJ5_9AGAR</name>
<proteinExistence type="predicted"/>
<evidence type="ECO:0000313" key="2">
    <source>
        <dbReference type="Proteomes" id="UP000053593"/>
    </source>
</evidence>
<gene>
    <name evidence="1" type="ORF">GYMLUDRAFT_247396</name>
</gene>
<dbReference type="EMBL" id="KN834794">
    <property type="protein sequence ID" value="KIK56848.1"/>
    <property type="molecule type" value="Genomic_DNA"/>
</dbReference>
<organism evidence="1 2">
    <name type="scientific">Collybiopsis luxurians FD-317 M1</name>
    <dbReference type="NCBI Taxonomy" id="944289"/>
    <lineage>
        <taxon>Eukaryota</taxon>
        <taxon>Fungi</taxon>
        <taxon>Dikarya</taxon>
        <taxon>Basidiomycota</taxon>
        <taxon>Agaricomycotina</taxon>
        <taxon>Agaricomycetes</taxon>
        <taxon>Agaricomycetidae</taxon>
        <taxon>Agaricales</taxon>
        <taxon>Marasmiineae</taxon>
        <taxon>Omphalotaceae</taxon>
        <taxon>Collybiopsis</taxon>
        <taxon>Collybiopsis luxurians</taxon>
    </lineage>
</organism>